<evidence type="ECO:0000313" key="3">
    <source>
        <dbReference type="EMBL" id="MBB4612009.1"/>
    </source>
</evidence>
<accession>A0A7W7A7S9</accession>
<gene>
    <name evidence="3" type="ORF">GGR37_000255</name>
</gene>
<keyword evidence="2" id="KW-0732">Signal</keyword>
<dbReference type="OrthoDB" id="7550365at2"/>
<comment type="caution">
    <text evidence="3">The sequence shown here is derived from an EMBL/GenBank/DDBJ whole genome shotgun (WGS) entry which is preliminary data.</text>
</comment>
<dbReference type="EMBL" id="JACHOA010000001">
    <property type="protein sequence ID" value="MBB4612009.1"/>
    <property type="molecule type" value="Genomic_DNA"/>
</dbReference>
<keyword evidence="4" id="KW-1185">Reference proteome</keyword>
<dbReference type="RefSeq" id="WP_144902387.1">
    <property type="nucleotide sequence ID" value="NZ_JACHOA010000001.1"/>
</dbReference>
<evidence type="ECO:0000313" key="4">
    <source>
        <dbReference type="Proteomes" id="UP000538566"/>
    </source>
</evidence>
<proteinExistence type="predicted"/>
<feature type="compositionally biased region" description="Low complexity" evidence="1">
    <location>
        <begin position="27"/>
        <end position="41"/>
    </location>
</feature>
<reference evidence="3 4" key="1">
    <citation type="submission" date="2020-08" db="EMBL/GenBank/DDBJ databases">
        <title>Genomic Encyclopedia of Type Strains, Phase IV (KMG-IV): sequencing the most valuable type-strain genomes for metagenomic binning, comparative biology and taxonomic classification.</title>
        <authorList>
            <person name="Goeker M."/>
        </authorList>
    </citation>
    <scope>NUCLEOTIDE SEQUENCE [LARGE SCALE GENOMIC DNA]</scope>
    <source>
        <strain evidence="3 4">DSM 17507</strain>
    </source>
</reference>
<dbReference type="Proteomes" id="UP000538566">
    <property type="component" value="Unassembled WGS sequence"/>
</dbReference>
<organism evidence="3 4">
    <name type="scientific">Novosphingobium taihuense</name>
    <dbReference type="NCBI Taxonomy" id="260085"/>
    <lineage>
        <taxon>Bacteria</taxon>
        <taxon>Pseudomonadati</taxon>
        <taxon>Pseudomonadota</taxon>
        <taxon>Alphaproteobacteria</taxon>
        <taxon>Sphingomonadales</taxon>
        <taxon>Sphingomonadaceae</taxon>
        <taxon>Novosphingobium</taxon>
    </lineage>
</organism>
<feature type="chain" id="PRO_5030785397" evidence="2">
    <location>
        <begin position="20"/>
        <end position="255"/>
    </location>
</feature>
<evidence type="ECO:0000256" key="1">
    <source>
        <dbReference type="SAM" id="MobiDB-lite"/>
    </source>
</evidence>
<feature type="signal peptide" evidence="2">
    <location>
        <begin position="1"/>
        <end position="19"/>
    </location>
</feature>
<dbReference type="AlphaFoldDB" id="A0A7W7A7S9"/>
<feature type="compositionally biased region" description="Pro residues" evidence="1">
    <location>
        <begin position="48"/>
        <end position="58"/>
    </location>
</feature>
<feature type="region of interest" description="Disordered" evidence="1">
    <location>
        <begin position="23"/>
        <end position="79"/>
    </location>
</feature>
<name>A0A7W7A7S9_9SPHN</name>
<sequence length="255" mass="26792">MTVSFAPHLLAIAAMTVLAGCGSEPNASASSPAPDKAAAKPFHTPLPTSEPVPAPSDPAPVASATSESGSYAPQDDCAREPEWPTFRKALAGAIKSRDAQAMAKLAAPDISLDYGGGNGTAELVKRLNDPQSKLWQELDAILPLGCAVQGGLAAMPWVFWNAPEDIDSYSAMLVLGDAAPLLDKAGGKPVTNAGWTIVGIDPMDFDTGAKTTRVTTHDGRKGWIETRKLRSLLDYRLIAEPKDGQWQITAFIAGD</sequence>
<protein>
    <submittedName>
        <fullName evidence="3">Uncharacterized protein</fullName>
    </submittedName>
</protein>
<evidence type="ECO:0000256" key="2">
    <source>
        <dbReference type="SAM" id="SignalP"/>
    </source>
</evidence>